<dbReference type="GO" id="GO:0005524">
    <property type="term" value="F:ATP binding"/>
    <property type="evidence" value="ECO:0007669"/>
    <property type="project" value="UniProtKB-KW"/>
</dbReference>
<dbReference type="KEGG" id="dan:6502991"/>
<accession>B3MQA8</accession>
<protein>
    <recommendedName>
        <fullName evidence="6">L-seryl-tRNA(Sec) kinase</fullName>
    </recommendedName>
</protein>
<keyword evidence="1" id="KW-0547">Nucleotide-binding</keyword>
<dbReference type="GO" id="GO:0000049">
    <property type="term" value="F:tRNA binding"/>
    <property type="evidence" value="ECO:0007669"/>
    <property type="project" value="TreeGrafter"/>
</dbReference>
<dbReference type="SUPFAM" id="SSF52540">
    <property type="entry name" value="P-loop containing nucleoside triphosphate hydrolases"/>
    <property type="match status" value="1"/>
</dbReference>
<dbReference type="GeneID" id="6502991"/>
<evidence type="ECO:0000256" key="3">
    <source>
        <dbReference type="SAM" id="SignalP"/>
    </source>
</evidence>
<dbReference type="AlphaFoldDB" id="B3MQA8"/>
<dbReference type="OMA" id="HYYRSMR"/>
<dbReference type="InParanoid" id="B3MQA8"/>
<evidence type="ECO:0000313" key="4">
    <source>
        <dbReference type="EMBL" id="EDV44534.1"/>
    </source>
</evidence>
<reference evidence="4 5" key="1">
    <citation type="journal article" date="2007" name="Nature">
        <title>Evolution of genes and genomes on the Drosophila phylogeny.</title>
        <authorList>
            <consortium name="Drosophila 12 Genomes Consortium"/>
            <person name="Clark A.G."/>
            <person name="Eisen M.B."/>
            <person name="Smith D.R."/>
            <person name="Bergman C.M."/>
            <person name="Oliver B."/>
            <person name="Markow T.A."/>
            <person name="Kaufman T.C."/>
            <person name="Kellis M."/>
            <person name="Gelbart W."/>
            <person name="Iyer V.N."/>
            <person name="Pollard D.A."/>
            <person name="Sackton T.B."/>
            <person name="Larracuente A.M."/>
            <person name="Singh N.D."/>
            <person name="Abad J.P."/>
            <person name="Abt D.N."/>
            <person name="Adryan B."/>
            <person name="Aguade M."/>
            <person name="Akashi H."/>
            <person name="Anderson W.W."/>
            <person name="Aquadro C.F."/>
            <person name="Ardell D.H."/>
            <person name="Arguello R."/>
            <person name="Artieri C.G."/>
            <person name="Barbash D.A."/>
            <person name="Barker D."/>
            <person name="Barsanti P."/>
            <person name="Batterham P."/>
            <person name="Batzoglou S."/>
            <person name="Begun D."/>
            <person name="Bhutkar A."/>
            <person name="Blanco E."/>
            <person name="Bosak S.A."/>
            <person name="Bradley R.K."/>
            <person name="Brand A.D."/>
            <person name="Brent M.R."/>
            <person name="Brooks A.N."/>
            <person name="Brown R.H."/>
            <person name="Butlin R.K."/>
            <person name="Caggese C."/>
            <person name="Calvi B.R."/>
            <person name="Bernardo de Carvalho A."/>
            <person name="Caspi A."/>
            <person name="Castrezana S."/>
            <person name="Celniker S.E."/>
            <person name="Chang J.L."/>
            <person name="Chapple C."/>
            <person name="Chatterji S."/>
            <person name="Chinwalla A."/>
            <person name="Civetta A."/>
            <person name="Clifton S.W."/>
            <person name="Comeron J.M."/>
            <person name="Costello J.C."/>
            <person name="Coyne J.A."/>
            <person name="Daub J."/>
            <person name="David R.G."/>
            <person name="Delcher A.L."/>
            <person name="Delehaunty K."/>
            <person name="Do C.B."/>
            <person name="Ebling H."/>
            <person name="Edwards K."/>
            <person name="Eickbush T."/>
            <person name="Evans J.D."/>
            <person name="Filipski A."/>
            <person name="Findeiss S."/>
            <person name="Freyhult E."/>
            <person name="Fulton L."/>
            <person name="Fulton R."/>
            <person name="Garcia A.C."/>
            <person name="Gardiner A."/>
            <person name="Garfield D.A."/>
            <person name="Garvin B.E."/>
            <person name="Gibson G."/>
            <person name="Gilbert D."/>
            <person name="Gnerre S."/>
            <person name="Godfrey J."/>
            <person name="Good R."/>
            <person name="Gotea V."/>
            <person name="Gravely B."/>
            <person name="Greenberg A.J."/>
            <person name="Griffiths-Jones S."/>
            <person name="Gross S."/>
            <person name="Guigo R."/>
            <person name="Gustafson E.A."/>
            <person name="Haerty W."/>
            <person name="Hahn M.W."/>
            <person name="Halligan D.L."/>
            <person name="Halpern A.L."/>
            <person name="Halter G.M."/>
            <person name="Han M.V."/>
            <person name="Heger A."/>
            <person name="Hillier L."/>
            <person name="Hinrichs A.S."/>
            <person name="Holmes I."/>
            <person name="Hoskins R.A."/>
            <person name="Hubisz M.J."/>
            <person name="Hultmark D."/>
            <person name="Huntley M.A."/>
            <person name="Jaffe D.B."/>
            <person name="Jagadeeshan S."/>
            <person name="Jeck W.R."/>
            <person name="Johnson J."/>
            <person name="Jones C.D."/>
            <person name="Jordan W.C."/>
            <person name="Karpen G.H."/>
            <person name="Kataoka E."/>
            <person name="Keightley P.D."/>
            <person name="Kheradpour P."/>
            <person name="Kirkness E.F."/>
            <person name="Koerich L.B."/>
            <person name="Kristiansen K."/>
            <person name="Kudrna D."/>
            <person name="Kulathinal R.J."/>
            <person name="Kumar S."/>
            <person name="Kwok R."/>
            <person name="Lander E."/>
            <person name="Langley C.H."/>
            <person name="Lapoint R."/>
            <person name="Lazzaro B.P."/>
            <person name="Lee S.J."/>
            <person name="Levesque L."/>
            <person name="Li R."/>
            <person name="Lin C.F."/>
            <person name="Lin M.F."/>
            <person name="Lindblad-Toh K."/>
            <person name="Llopart A."/>
            <person name="Long M."/>
            <person name="Low L."/>
            <person name="Lozovsky E."/>
            <person name="Lu J."/>
            <person name="Luo M."/>
            <person name="Machado C.A."/>
            <person name="Makalowski W."/>
            <person name="Marzo M."/>
            <person name="Matsuda M."/>
            <person name="Matzkin L."/>
            <person name="McAllister B."/>
            <person name="McBride C.S."/>
            <person name="McKernan B."/>
            <person name="McKernan K."/>
            <person name="Mendez-Lago M."/>
            <person name="Minx P."/>
            <person name="Mollenhauer M.U."/>
            <person name="Montooth K."/>
            <person name="Mount S.M."/>
            <person name="Mu X."/>
            <person name="Myers E."/>
            <person name="Negre B."/>
            <person name="Newfeld S."/>
            <person name="Nielsen R."/>
            <person name="Noor M.A."/>
            <person name="O'Grady P."/>
            <person name="Pachter L."/>
            <person name="Papaceit M."/>
            <person name="Parisi M.J."/>
            <person name="Parisi M."/>
            <person name="Parts L."/>
            <person name="Pedersen J.S."/>
            <person name="Pesole G."/>
            <person name="Phillippy A.M."/>
            <person name="Ponting C.P."/>
            <person name="Pop M."/>
            <person name="Porcelli D."/>
            <person name="Powell J.R."/>
            <person name="Prohaska S."/>
            <person name="Pruitt K."/>
            <person name="Puig M."/>
            <person name="Quesneville H."/>
            <person name="Ram K.R."/>
            <person name="Rand D."/>
            <person name="Rasmussen M.D."/>
            <person name="Reed L.K."/>
            <person name="Reenan R."/>
            <person name="Reily A."/>
            <person name="Remington K.A."/>
            <person name="Rieger T.T."/>
            <person name="Ritchie M.G."/>
            <person name="Robin C."/>
            <person name="Rogers Y.H."/>
            <person name="Rohde C."/>
            <person name="Rozas J."/>
            <person name="Rubenfield M.J."/>
            <person name="Ruiz A."/>
            <person name="Russo S."/>
            <person name="Salzberg S.L."/>
            <person name="Sanchez-Gracia A."/>
            <person name="Saranga D.J."/>
            <person name="Sato H."/>
            <person name="Schaeffer S.W."/>
            <person name="Schatz M.C."/>
            <person name="Schlenke T."/>
            <person name="Schwartz R."/>
            <person name="Segarra C."/>
            <person name="Singh R.S."/>
            <person name="Sirot L."/>
            <person name="Sirota M."/>
            <person name="Sisneros N.B."/>
            <person name="Smith C.D."/>
            <person name="Smith T.F."/>
            <person name="Spieth J."/>
            <person name="Stage D.E."/>
            <person name="Stark A."/>
            <person name="Stephan W."/>
            <person name="Strausberg R.L."/>
            <person name="Strempel S."/>
            <person name="Sturgill D."/>
            <person name="Sutton G."/>
            <person name="Sutton G.G."/>
            <person name="Tao W."/>
            <person name="Teichmann S."/>
            <person name="Tobari Y.N."/>
            <person name="Tomimura Y."/>
            <person name="Tsolas J.M."/>
            <person name="Valente V.L."/>
            <person name="Venter E."/>
            <person name="Venter J.C."/>
            <person name="Vicario S."/>
            <person name="Vieira F.G."/>
            <person name="Vilella A.J."/>
            <person name="Villasante A."/>
            <person name="Walenz B."/>
            <person name="Wang J."/>
            <person name="Wasserman M."/>
            <person name="Watts T."/>
            <person name="Wilson D."/>
            <person name="Wilson R.K."/>
            <person name="Wing R.A."/>
            <person name="Wolfner M.F."/>
            <person name="Wong A."/>
            <person name="Wong G.K."/>
            <person name="Wu C.I."/>
            <person name="Wu G."/>
            <person name="Yamamoto D."/>
            <person name="Yang H.P."/>
            <person name="Yang S.P."/>
            <person name="Yorke J.A."/>
            <person name="Yoshida K."/>
            <person name="Zdobnov E."/>
            <person name="Zhang P."/>
            <person name="Zhang Y."/>
            <person name="Zimin A.V."/>
            <person name="Baldwin J."/>
            <person name="Abdouelleil A."/>
            <person name="Abdulkadir J."/>
            <person name="Abebe A."/>
            <person name="Abera B."/>
            <person name="Abreu J."/>
            <person name="Acer S.C."/>
            <person name="Aftuck L."/>
            <person name="Alexander A."/>
            <person name="An P."/>
            <person name="Anderson E."/>
            <person name="Anderson S."/>
            <person name="Arachi H."/>
            <person name="Azer M."/>
            <person name="Bachantsang P."/>
            <person name="Barry A."/>
            <person name="Bayul T."/>
            <person name="Berlin A."/>
            <person name="Bessette D."/>
            <person name="Bloom T."/>
            <person name="Blye J."/>
            <person name="Boguslavskiy L."/>
            <person name="Bonnet C."/>
            <person name="Boukhgalter B."/>
            <person name="Bourzgui I."/>
            <person name="Brown A."/>
            <person name="Cahill P."/>
            <person name="Channer S."/>
            <person name="Cheshatsang Y."/>
            <person name="Chuda L."/>
            <person name="Citroen M."/>
            <person name="Collymore A."/>
            <person name="Cooke P."/>
            <person name="Costello M."/>
            <person name="D'Aco K."/>
            <person name="Daza R."/>
            <person name="De Haan G."/>
            <person name="DeGray S."/>
            <person name="DeMaso C."/>
            <person name="Dhargay N."/>
            <person name="Dooley K."/>
            <person name="Dooley E."/>
            <person name="Doricent M."/>
            <person name="Dorje P."/>
            <person name="Dorjee K."/>
            <person name="Dupes A."/>
            <person name="Elong R."/>
            <person name="Falk J."/>
            <person name="Farina A."/>
            <person name="Faro S."/>
            <person name="Ferguson D."/>
            <person name="Fisher S."/>
            <person name="Foley C.D."/>
            <person name="Franke A."/>
            <person name="Friedrich D."/>
            <person name="Gadbois L."/>
            <person name="Gearin G."/>
            <person name="Gearin C.R."/>
            <person name="Giannoukos G."/>
            <person name="Goode T."/>
            <person name="Graham J."/>
            <person name="Grandbois E."/>
            <person name="Grewal S."/>
            <person name="Gyaltsen K."/>
            <person name="Hafez N."/>
            <person name="Hagos B."/>
            <person name="Hall J."/>
            <person name="Henson C."/>
            <person name="Hollinger A."/>
            <person name="Honan T."/>
            <person name="Huard M.D."/>
            <person name="Hughes L."/>
            <person name="Hurhula B."/>
            <person name="Husby M.E."/>
            <person name="Kamat A."/>
            <person name="Kanga B."/>
            <person name="Kashin S."/>
            <person name="Khazanovich D."/>
            <person name="Kisner P."/>
            <person name="Lance K."/>
            <person name="Lara M."/>
            <person name="Lee W."/>
            <person name="Lennon N."/>
            <person name="Letendre F."/>
            <person name="LeVine R."/>
            <person name="Lipovsky A."/>
            <person name="Liu X."/>
            <person name="Liu J."/>
            <person name="Liu S."/>
            <person name="Lokyitsang T."/>
            <person name="Lokyitsang Y."/>
            <person name="Lubonja R."/>
            <person name="Lui A."/>
            <person name="MacDonald P."/>
            <person name="Magnisalis V."/>
            <person name="Maru K."/>
            <person name="Matthews C."/>
            <person name="McCusker W."/>
            <person name="McDonough S."/>
            <person name="Mehta T."/>
            <person name="Meldrim J."/>
            <person name="Meneus L."/>
            <person name="Mihai O."/>
            <person name="Mihalev A."/>
            <person name="Mihova T."/>
            <person name="Mittelman R."/>
            <person name="Mlenga V."/>
            <person name="Montmayeur A."/>
            <person name="Mulrain L."/>
            <person name="Navidi A."/>
            <person name="Naylor J."/>
            <person name="Negash T."/>
            <person name="Nguyen T."/>
            <person name="Nguyen N."/>
            <person name="Nicol R."/>
            <person name="Norbu C."/>
            <person name="Norbu N."/>
            <person name="Novod N."/>
            <person name="O'Neill B."/>
            <person name="Osman S."/>
            <person name="Markiewicz E."/>
            <person name="Oyono O.L."/>
            <person name="Patti C."/>
            <person name="Phunkhang P."/>
            <person name="Pierre F."/>
            <person name="Priest M."/>
            <person name="Raghuraman S."/>
            <person name="Rege F."/>
            <person name="Reyes R."/>
            <person name="Rise C."/>
            <person name="Rogov P."/>
            <person name="Ross K."/>
            <person name="Ryan E."/>
            <person name="Settipalli S."/>
            <person name="Shea T."/>
            <person name="Sherpa N."/>
            <person name="Shi L."/>
            <person name="Shih D."/>
            <person name="Sparrow T."/>
            <person name="Spaulding J."/>
            <person name="Stalker J."/>
            <person name="Stange-Thomann N."/>
            <person name="Stavropoulos S."/>
            <person name="Stone C."/>
            <person name="Strader C."/>
            <person name="Tesfaye S."/>
            <person name="Thomson T."/>
            <person name="Thoulutsang Y."/>
            <person name="Thoulutsang D."/>
            <person name="Topham K."/>
            <person name="Topping I."/>
            <person name="Tsamla T."/>
            <person name="Vassiliev H."/>
            <person name="Vo A."/>
            <person name="Wangchuk T."/>
            <person name="Wangdi T."/>
            <person name="Weiand M."/>
            <person name="Wilkinson J."/>
            <person name="Wilson A."/>
            <person name="Yadav S."/>
            <person name="Young G."/>
            <person name="Yu Q."/>
            <person name="Zembek L."/>
            <person name="Zhong D."/>
            <person name="Zimmer A."/>
            <person name="Zwirko Z."/>
            <person name="Jaffe D.B."/>
            <person name="Alvarez P."/>
            <person name="Brockman W."/>
            <person name="Butler J."/>
            <person name="Chin C."/>
            <person name="Gnerre S."/>
            <person name="Grabherr M."/>
            <person name="Kleber M."/>
            <person name="Mauceli E."/>
            <person name="MacCallum I."/>
        </authorList>
    </citation>
    <scope>NUCLEOTIDE SEQUENCE [LARGE SCALE GENOMIC DNA]</scope>
    <source>
        <strain evidence="5">Tucson 14024-0371.13</strain>
    </source>
</reference>
<dbReference type="PANTHER" id="PTHR20873:SF0">
    <property type="entry name" value="L-SERYL-TRNA(SEC) KINASE"/>
    <property type="match status" value="1"/>
</dbReference>
<evidence type="ECO:0000256" key="1">
    <source>
        <dbReference type="ARBA" id="ARBA00022741"/>
    </source>
</evidence>
<dbReference type="STRING" id="7217.B3MQA8"/>
<proteinExistence type="predicted"/>
<gene>
    <name evidence="4" type="primary">Dana\GF20280</name>
    <name evidence="4" type="synonym">dana_GLEANR_2692</name>
    <name evidence="4" type="ORF">GF20280</name>
</gene>
<dbReference type="EMBL" id="CH902621">
    <property type="protein sequence ID" value="EDV44534.1"/>
    <property type="molecule type" value="Genomic_DNA"/>
</dbReference>
<evidence type="ECO:0000256" key="2">
    <source>
        <dbReference type="ARBA" id="ARBA00022840"/>
    </source>
</evidence>
<dbReference type="HOGENOM" id="CLU_994879_0_0_1"/>
<dbReference type="PhylomeDB" id="B3MQA8"/>
<feature type="signal peptide" evidence="3">
    <location>
        <begin position="1"/>
        <end position="18"/>
    </location>
</feature>
<evidence type="ECO:0008006" key="6">
    <source>
        <dbReference type="Google" id="ProtNLM"/>
    </source>
</evidence>
<keyword evidence="3" id="KW-0732">Signal</keyword>
<keyword evidence="5" id="KW-1185">Reference proteome</keyword>
<dbReference type="InterPro" id="IPR027417">
    <property type="entry name" value="P-loop_NTPase"/>
</dbReference>
<dbReference type="InterPro" id="IPR052648">
    <property type="entry name" value="Ser-tRNA(Sec)_kinase"/>
</dbReference>
<dbReference type="FunCoup" id="B3MQA8">
    <property type="interactions" value="79"/>
</dbReference>
<dbReference type="Gene3D" id="3.40.50.300">
    <property type="entry name" value="P-loop containing nucleotide triphosphate hydrolases"/>
    <property type="match status" value="1"/>
</dbReference>
<dbReference type="CTD" id="118672"/>
<keyword evidence="2" id="KW-0067">ATP-binding</keyword>
<dbReference type="GO" id="GO:0016301">
    <property type="term" value="F:kinase activity"/>
    <property type="evidence" value="ECO:0007669"/>
    <property type="project" value="TreeGrafter"/>
</dbReference>
<dbReference type="SMR" id="B3MQA8"/>
<sequence>MPRICLLALIGLPGAGKSSLCDWLLSQQSAHRGRYIVHLCYDDLLDTRLAYRDQRALVFRILEQLISAIHGAGEWPAEVPRTTSPDSSNADCIILCDDNFYYRSMRYKLHQLCRSEGCTYGQIYVASSLTSCLQNNSLRTGNTRVPDHVIRQMHDRLELPSAAAWEGDTLTVCDVHSEAMRLPVVGFLNTLLEKTTGETQPQVAVESQPHTQSGAHRLDLLLRARIKTIIEGLAEPSERQEASGRLNGRRKQILTHFRAEDDGMQTDLNCYVNLLN</sequence>
<evidence type="ECO:0000313" key="5">
    <source>
        <dbReference type="Proteomes" id="UP000007801"/>
    </source>
</evidence>
<dbReference type="Proteomes" id="UP000007801">
    <property type="component" value="Unassembled WGS sequence"/>
</dbReference>
<dbReference type="OrthoDB" id="9972657at2759"/>
<organism evidence="4 5">
    <name type="scientific">Drosophila ananassae</name>
    <name type="common">Fruit fly</name>
    <dbReference type="NCBI Taxonomy" id="7217"/>
    <lineage>
        <taxon>Eukaryota</taxon>
        <taxon>Metazoa</taxon>
        <taxon>Ecdysozoa</taxon>
        <taxon>Arthropoda</taxon>
        <taxon>Hexapoda</taxon>
        <taxon>Insecta</taxon>
        <taxon>Pterygota</taxon>
        <taxon>Neoptera</taxon>
        <taxon>Endopterygota</taxon>
        <taxon>Diptera</taxon>
        <taxon>Brachycera</taxon>
        <taxon>Muscomorpha</taxon>
        <taxon>Ephydroidea</taxon>
        <taxon>Drosophilidae</taxon>
        <taxon>Drosophila</taxon>
        <taxon>Sophophora</taxon>
    </lineage>
</organism>
<dbReference type="Pfam" id="PF08433">
    <property type="entry name" value="KTI12"/>
    <property type="match status" value="1"/>
</dbReference>
<feature type="chain" id="PRO_5002793696" description="L-seryl-tRNA(Sec) kinase" evidence="3">
    <location>
        <begin position="19"/>
        <end position="276"/>
    </location>
</feature>
<dbReference type="InterPro" id="IPR013641">
    <property type="entry name" value="KTI12/PSTK"/>
</dbReference>
<dbReference type="PANTHER" id="PTHR20873">
    <property type="entry name" value="L-SERYL-TRNA(SEC) KINASE"/>
    <property type="match status" value="1"/>
</dbReference>
<name>B3MQA8_DROAN</name>
<dbReference type="eggNOG" id="KOG4622">
    <property type="taxonomic scope" value="Eukaryota"/>
</dbReference>